<reference evidence="1 2" key="1">
    <citation type="submission" date="2015-10" db="EMBL/GenBank/DDBJ databases">
        <title>Genomic differences between typical nodule nitrogen-fixing rhizobial strains and those coming from bean seeds.</title>
        <authorList>
            <person name="Peralta H."/>
            <person name="Aguilar-Vera A."/>
            <person name="Diaz R."/>
            <person name="Mora Y."/>
            <person name="Martinez-Batallar G."/>
            <person name="Salazar E."/>
            <person name="Vargas-Lagunas C."/>
            <person name="Encarnacion S."/>
            <person name="Girard L."/>
            <person name="Mora J."/>
        </authorList>
    </citation>
    <scope>NUCLEOTIDE SEQUENCE [LARGE SCALE GENOMIC DNA]</scope>
    <source>
        <strain evidence="1 2">CFNEI 73</strain>
    </source>
</reference>
<keyword evidence="2" id="KW-1185">Reference proteome</keyword>
<sequence length="40" mass="4353">MSSFLLQLGALARRAAVQAASHRHRAMTRGSDIFVSVENP</sequence>
<dbReference type="AlphaFoldDB" id="A0A1L3LMX4"/>
<dbReference type="KEGG" id="same:SAMCFNEI73_Ch2097"/>
<accession>A0A1L3LMX4</accession>
<evidence type="ECO:0000313" key="2">
    <source>
        <dbReference type="Proteomes" id="UP000182306"/>
    </source>
</evidence>
<dbReference type="EMBL" id="CP013107">
    <property type="protein sequence ID" value="APG91383.1"/>
    <property type="molecule type" value="Genomic_DNA"/>
</dbReference>
<dbReference type="Proteomes" id="UP000182306">
    <property type="component" value="Chromosome"/>
</dbReference>
<organism evidence="1 2">
    <name type="scientific">Sinorhizobium americanum</name>
    <dbReference type="NCBI Taxonomy" id="194963"/>
    <lineage>
        <taxon>Bacteria</taxon>
        <taxon>Pseudomonadati</taxon>
        <taxon>Pseudomonadota</taxon>
        <taxon>Alphaproteobacteria</taxon>
        <taxon>Hyphomicrobiales</taxon>
        <taxon>Rhizobiaceae</taxon>
        <taxon>Sinorhizobium/Ensifer group</taxon>
        <taxon>Sinorhizobium</taxon>
    </lineage>
</organism>
<dbReference type="STRING" id="194963.SAMCFNEI73_Ch2097"/>
<gene>
    <name evidence="1" type="ORF">SAMCFNEI73_Ch2097</name>
</gene>
<protein>
    <submittedName>
        <fullName evidence="1">Uncharacterized protein</fullName>
    </submittedName>
</protein>
<name>A0A1L3LMX4_9HYPH</name>
<proteinExistence type="predicted"/>
<evidence type="ECO:0000313" key="1">
    <source>
        <dbReference type="EMBL" id="APG91383.1"/>
    </source>
</evidence>